<evidence type="ECO:0000256" key="1">
    <source>
        <dbReference type="SAM" id="SignalP"/>
    </source>
</evidence>
<keyword evidence="3" id="KW-1185">Reference proteome</keyword>
<dbReference type="EMBL" id="KB742833">
    <property type="protein sequence ID" value="EOB03771.1"/>
    <property type="molecule type" value="Genomic_DNA"/>
</dbReference>
<dbReference type="AlphaFoldDB" id="R0K1E2"/>
<proteinExistence type="predicted"/>
<sequence length="304" mass="33751">MPWVCHLALAAAPGVQAPCPAADVTGTAGHLSFVQFKRMPTVRSLARKKLKAAVKKIVFMKSSEDLEITVGETQLTYKERFEKGHKVAFLMMLGLVQTSLHWALLTTCAPCDFVENKERNFYRKLSKKLHQLELKACRKPPRMRKQIWQGVSRLLRLSVESMCSPANKCGNLSRDLSGDFQPECLASYTLCDVLRKELKALKFWLVWGITVSLKELLPVLRSPSLHRCLLAVFSIPAEMVTGCDGASRQSIWKEKAESPMAPVCVSGSVAAAMILVFQLLARGRADGKCAARLIMKGDLCITET</sequence>
<evidence type="ECO:0000313" key="2">
    <source>
        <dbReference type="EMBL" id="EOB03771.1"/>
    </source>
</evidence>
<accession>R0K1E2</accession>
<feature type="signal peptide" evidence="1">
    <location>
        <begin position="1"/>
        <end position="17"/>
    </location>
</feature>
<reference evidence="3" key="1">
    <citation type="journal article" date="2013" name="Nat. Genet.">
        <title>The duck genome and transcriptome provide insight into an avian influenza virus reservoir species.</title>
        <authorList>
            <person name="Huang Y."/>
            <person name="Li Y."/>
            <person name="Burt D.W."/>
            <person name="Chen H."/>
            <person name="Zhang Y."/>
            <person name="Qian W."/>
            <person name="Kim H."/>
            <person name="Gan S."/>
            <person name="Zhao Y."/>
            <person name="Li J."/>
            <person name="Yi K."/>
            <person name="Feng H."/>
            <person name="Zhu P."/>
            <person name="Li B."/>
            <person name="Liu Q."/>
            <person name="Fairley S."/>
            <person name="Magor K.E."/>
            <person name="Du Z."/>
            <person name="Hu X."/>
            <person name="Goodman L."/>
            <person name="Tafer H."/>
            <person name="Vignal A."/>
            <person name="Lee T."/>
            <person name="Kim K.W."/>
            <person name="Sheng Z."/>
            <person name="An Y."/>
            <person name="Searle S."/>
            <person name="Herrero J."/>
            <person name="Groenen M.A."/>
            <person name="Crooijmans R.P."/>
            <person name="Faraut T."/>
            <person name="Cai Q."/>
            <person name="Webster R.G."/>
            <person name="Aldridge J.R."/>
            <person name="Warren W.C."/>
            <person name="Bartschat S."/>
            <person name="Kehr S."/>
            <person name="Marz M."/>
            <person name="Stadler P.F."/>
            <person name="Smith J."/>
            <person name="Kraus R.H."/>
            <person name="Zhao Y."/>
            <person name="Ren L."/>
            <person name="Fei J."/>
            <person name="Morisson M."/>
            <person name="Kaiser P."/>
            <person name="Griffin D.K."/>
            <person name="Rao M."/>
            <person name="Pitel F."/>
            <person name="Wang J."/>
            <person name="Li N."/>
        </authorList>
    </citation>
    <scope>NUCLEOTIDE SEQUENCE [LARGE SCALE GENOMIC DNA]</scope>
</reference>
<dbReference type="Proteomes" id="UP000296049">
    <property type="component" value="Unassembled WGS sequence"/>
</dbReference>
<protein>
    <submittedName>
        <fullName evidence="2">Uncharacterized protein</fullName>
    </submittedName>
</protein>
<gene>
    <name evidence="2" type="ORF">Anapl_00078</name>
</gene>
<name>R0K1E2_ANAPL</name>
<organism evidence="2 3">
    <name type="scientific">Anas platyrhynchos</name>
    <name type="common">Mallard</name>
    <name type="synonym">Anas boschas</name>
    <dbReference type="NCBI Taxonomy" id="8839"/>
    <lineage>
        <taxon>Eukaryota</taxon>
        <taxon>Metazoa</taxon>
        <taxon>Chordata</taxon>
        <taxon>Craniata</taxon>
        <taxon>Vertebrata</taxon>
        <taxon>Euteleostomi</taxon>
        <taxon>Archelosauria</taxon>
        <taxon>Archosauria</taxon>
        <taxon>Dinosauria</taxon>
        <taxon>Saurischia</taxon>
        <taxon>Theropoda</taxon>
        <taxon>Coelurosauria</taxon>
        <taxon>Aves</taxon>
        <taxon>Neognathae</taxon>
        <taxon>Galloanserae</taxon>
        <taxon>Anseriformes</taxon>
        <taxon>Anatidae</taxon>
        <taxon>Anatinae</taxon>
        <taxon>Anas</taxon>
    </lineage>
</organism>
<keyword evidence="1" id="KW-0732">Signal</keyword>
<evidence type="ECO:0000313" key="3">
    <source>
        <dbReference type="Proteomes" id="UP000296049"/>
    </source>
</evidence>
<feature type="chain" id="PRO_5004344175" evidence="1">
    <location>
        <begin position="18"/>
        <end position="304"/>
    </location>
</feature>